<dbReference type="EMBL" id="JAGYWB010000002">
    <property type="protein sequence ID" value="KAI0529518.1"/>
    <property type="molecule type" value="Genomic_DNA"/>
</dbReference>
<dbReference type="OrthoDB" id="3045089at2759"/>
<dbReference type="CDD" id="cd16449">
    <property type="entry name" value="RING-HC"/>
    <property type="match status" value="1"/>
</dbReference>
<protein>
    <recommendedName>
        <fullName evidence="3">RING-type domain-containing protein</fullName>
    </recommendedName>
</protein>
<reference evidence="4" key="1">
    <citation type="journal article" date="2022" name="Front. Genet.">
        <title>Chromosome-Scale Assembly of the Dendrobium nobile Genome Provides Insights Into the Molecular Mechanism of the Biosynthesis of the Medicinal Active Ingredient of Dendrobium.</title>
        <authorList>
            <person name="Xu Q."/>
            <person name="Niu S.-C."/>
            <person name="Li K.-L."/>
            <person name="Zheng P.-J."/>
            <person name="Zhang X.-J."/>
            <person name="Jia Y."/>
            <person name="Liu Y."/>
            <person name="Niu Y.-X."/>
            <person name="Yu L.-H."/>
            <person name="Chen D.-F."/>
            <person name="Zhang G.-Q."/>
        </authorList>
    </citation>
    <scope>NUCLEOTIDE SEQUENCE</scope>
    <source>
        <tissue evidence="4">Leaf</tissue>
    </source>
</reference>
<organism evidence="4 5">
    <name type="scientific">Dendrobium nobile</name>
    <name type="common">Orchid</name>
    <dbReference type="NCBI Taxonomy" id="94219"/>
    <lineage>
        <taxon>Eukaryota</taxon>
        <taxon>Viridiplantae</taxon>
        <taxon>Streptophyta</taxon>
        <taxon>Embryophyta</taxon>
        <taxon>Tracheophyta</taxon>
        <taxon>Spermatophyta</taxon>
        <taxon>Magnoliopsida</taxon>
        <taxon>Liliopsida</taxon>
        <taxon>Asparagales</taxon>
        <taxon>Orchidaceae</taxon>
        <taxon>Epidendroideae</taxon>
        <taxon>Malaxideae</taxon>
        <taxon>Dendrobiinae</taxon>
        <taxon>Dendrobium</taxon>
    </lineage>
</organism>
<dbReference type="Pfam" id="PF13920">
    <property type="entry name" value="zf-C3HC4_3"/>
    <property type="match status" value="1"/>
</dbReference>
<dbReference type="SUPFAM" id="SSF57850">
    <property type="entry name" value="RING/U-box"/>
    <property type="match status" value="1"/>
</dbReference>
<dbReference type="InterPro" id="IPR013083">
    <property type="entry name" value="Znf_RING/FYVE/PHD"/>
</dbReference>
<feature type="region of interest" description="Disordered" evidence="2">
    <location>
        <begin position="121"/>
        <end position="153"/>
    </location>
</feature>
<feature type="compositionally biased region" description="Basic and acidic residues" evidence="2">
    <location>
        <begin position="136"/>
        <end position="145"/>
    </location>
</feature>
<dbReference type="SMART" id="SM00184">
    <property type="entry name" value="RING"/>
    <property type="match status" value="1"/>
</dbReference>
<sequence length="210" mass="23538">MEERNSKAETVGHVDSLEKTFKGVIHEEHTEGRDVNWKAFKDGMRKHRVGNAWAAAVAEGANGRARSSLGALARTKSLRAPQKHPAWGDEQDEAVTALLQQRPPTKEQSTKISLMALLADGGRYSDNDDDEENYEEERTRIGQDNERDDDAEESEGDMVHTCCVCMVRHKCASFMPCGHTFCRLCSKELLVSRQNCPVCNGFILELLNIF</sequence>
<gene>
    <name evidence="4" type="ORF">KFK09_002070</name>
</gene>
<dbReference type="PROSITE" id="PS50089">
    <property type="entry name" value="ZF_RING_2"/>
    <property type="match status" value="1"/>
</dbReference>
<dbReference type="Gene3D" id="3.30.40.10">
    <property type="entry name" value="Zinc/RING finger domain, C3HC4 (zinc finger)"/>
    <property type="match status" value="1"/>
</dbReference>
<dbReference type="InterPro" id="IPR001841">
    <property type="entry name" value="Znf_RING"/>
</dbReference>
<evidence type="ECO:0000313" key="4">
    <source>
        <dbReference type="EMBL" id="KAI0529518.1"/>
    </source>
</evidence>
<evidence type="ECO:0000256" key="1">
    <source>
        <dbReference type="PROSITE-ProRule" id="PRU00175"/>
    </source>
</evidence>
<keyword evidence="1" id="KW-0479">Metal-binding</keyword>
<comment type="caution">
    <text evidence="4">The sequence shown here is derived from an EMBL/GenBank/DDBJ whole genome shotgun (WGS) entry which is preliminary data.</text>
</comment>
<proteinExistence type="predicted"/>
<accession>A0A8T3C982</accession>
<dbReference type="GO" id="GO:0008270">
    <property type="term" value="F:zinc ion binding"/>
    <property type="evidence" value="ECO:0007669"/>
    <property type="project" value="UniProtKB-KW"/>
</dbReference>
<feature type="domain" description="RING-type" evidence="3">
    <location>
        <begin position="162"/>
        <end position="200"/>
    </location>
</feature>
<evidence type="ECO:0000313" key="5">
    <source>
        <dbReference type="Proteomes" id="UP000829196"/>
    </source>
</evidence>
<name>A0A8T3C982_DENNO</name>
<keyword evidence="1" id="KW-0863">Zinc-finger</keyword>
<dbReference type="AlphaFoldDB" id="A0A8T3C982"/>
<dbReference type="PANTHER" id="PTHR46629">
    <property type="entry name" value="OS01G0917900 PROTEIN"/>
    <property type="match status" value="1"/>
</dbReference>
<keyword evidence="1" id="KW-0862">Zinc</keyword>
<evidence type="ECO:0000259" key="3">
    <source>
        <dbReference type="PROSITE" id="PS50089"/>
    </source>
</evidence>
<keyword evidence="5" id="KW-1185">Reference proteome</keyword>
<dbReference type="Proteomes" id="UP000829196">
    <property type="component" value="Unassembled WGS sequence"/>
</dbReference>
<evidence type="ECO:0000256" key="2">
    <source>
        <dbReference type="SAM" id="MobiDB-lite"/>
    </source>
</evidence>